<dbReference type="InterPro" id="IPR016188">
    <property type="entry name" value="PurM-like_N"/>
</dbReference>
<dbReference type="PANTHER" id="PTHR30303">
    <property type="entry name" value="HYDROGENASE ISOENZYMES FORMATION PROTEIN HYPE"/>
    <property type="match status" value="1"/>
</dbReference>
<evidence type="ECO:0000256" key="1">
    <source>
        <dbReference type="ARBA" id="ARBA00006243"/>
    </source>
</evidence>
<gene>
    <name evidence="4" type="ORF">SAMN06264868_11341</name>
</gene>
<dbReference type="InterPro" id="IPR036676">
    <property type="entry name" value="PurM-like_C_sf"/>
</dbReference>
<dbReference type="Pfam" id="PF00586">
    <property type="entry name" value="AIRS"/>
    <property type="match status" value="1"/>
</dbReference>
<dbReference type="Gene3D" id="3.30.1330.10">
    <property type="entry name" value="PurM-like, N-terminal domain"/>
    <property type="match status" value="1"/>
</dbReference>
<feature type="domain" description="PurM-like N-terminal" evidence="2">
    <location>
        <begin position="36"/>
        <end position="147"/>
    </location>
</feature>
<organism evidence="4 5">
    <name type="scientific">Venenivibrio stagnispumantis</name>
    <dbReference type="NCBI Taxonomy" id="407998"/>
    <lineage>
        <taxon>Bacteria</taxon>
        <taxon>Pseudomonadati</taxon>
        <taxon>Aquificota</taxon>
        <taxon>Aquificia</taxon>
        <taxon>Aquificales</taxon>
        <taxon>Hydrogenothermaceae</taxon>
        <taxon>Venenivibrio</taxon>
    </lineage>
</organism>
<sequence length="332" mass="36182">MKKILLSHGGGGEETQKLIKDLFFKYFSNEILEKMEDSAILDINSKIAFTTDSFTVSPIFFKGGNIGKLSIAGTVNDLSVMGARPLYLSVSFIIEEGFDYDDLEKIVKSMAEESKKSGVLIVTGDTKVVPKGSIDKIFINTAGIGKVIYEGLSASNLSEGDIIIVSGTIGDHGACIMAEREGMEMELDLESDCASLWDLVEYVINNDIKIKAMRDPTRGGLSAVLNEWAFSSNVNIEIEEGKIPIKNEVQGLCELVGLESYNLANEGKIVFAVDKNDAESLLEILKKHPLGKEAEIIGKVIDGTDKKVILKTTHGTKRIMEPPSGELLPRIC</sequence>
<evidence type="ECO:0000313" key="5">
    <source>
        <dbReference type="Proteomes" id="UP001157947"/>
    </source>
</evidence>
<dbReference type="PIRSF" id="PIRSF005644">
    <property type="entry name" value="Hdrgns_mtr_HypE"/>
    <property type="match status" value="1"/>
</dbReference>
<protein>
    <submittedName>
        <fullName evidence="4">Hydrogenase maturation protein, carbamoyl dehydratase HypE</fullName>
    </submittedName>
</protein>
<dbReference type="Proteomes" id="UP001157947">
    <property type="component" value="Unassembled WGS sequence"/>
</dbReference>
<dbReference type="PANTHER" id="PTHR30303:SF0">
    <property type="entry name" value="CARBAMOYL DEHYDRATASE HYPE"/>
    <property type="match status" value="1"/>
</dbReference>
<evidence type="ECO:0000313" key="4">
    <source>
        <dbReference type="EMBL" id="SMP15260.1"/>
    </source>
</evidence>
<feature type="domain" description="PurM-like C-terminal" evidence="3">
    <location>
        <begin position="159"/>
        <end position="310"/>
    </location>
</feature>
<name>A0AA45WMU3_9AQUI</name>
<dbReference type="InterPro" id="IPR011854">
    <property type="entry name" value="HypE"/>
</dbReference>
<dbReference type="SUPFAM" id="SSF55326">
    <property type="entry name" value="PurM N-terminal domain-like"/>
    <property type="match status" value="1"/>
</dbReference>
<dbReference type="GO" id="GO:0051604">
    <property type="term" value="P:protein maturation"/>
    <property type="evidence" value="ECO:0007669"/>
    <property type="project" value="TreeGrafter"/>
</dbReference>
<dbReference type="Gene3D" id="3.90.650.10">
    <property type="entry name" value="PurM-like C-terminal domain"/>
    <property type="match status" value="1"/>
</dbReference>
<dbReference type="InterPro" id="IPR010918">
    <property type="entry name" value="PurM-like_C_dom"/>
</dbReference>
<dbReference type="Pfam" id="PF02769">
    <property type="entry name" value="AIRS_C"/>
    <property type="match status" value="1"/>
</dbReference>
<keyword evidence="5" id="KW-1185">Reference proteome</keyword>
<evidence type="ECO:0000259" key="2">
    <source>
        <dbReference type="Pfam" id="PF00586"/>
    </source>
</evidence>
<dbReference type="CDD" id="cd02197">
    <property type="entry name" value="HypE"/>
    <property type="match status" value="1"/>
</dbReference>
<evidence type="ECO:0000259" key="3">
    <source>
        <dbReference type="Pfam" id="PF02769"/>
    </source>
</evidence>
<dbReference type="AlphaFoldDB" id="A0AA45WMU3"/>
<reference evidence="4" key="1">
    <citation type="submission" date="2017-05" db="EMBL/GenBank/DDBJ databases">
        <authorList>
            <person name="Varghese N."/>
            <person name="Submissions S."/>
        </authorList>
    </citation>
    <scope>NUCLEOTIDE SEQUENCE</scope>
    <source>
        <strain evidence="4">DSM 18763</strain>
    </source>
</reference>
<comment type="similarity">
    <text evidence="1">Belongs to the HypE family.</text>
</comment>
<comment type="caution">
    <text evidence="4">The sequence shown here is derived from an EMBL/GenBank/DDBJ whole genome shotgun (WGS) entry which is preliminary data.</text>
</comment>
<dbReference type="EMBL" id="FXTX01000013">
    <property type="protein sequence ID" value="SMP15260.1"/>
    <property type="molecule type" value="Genomic_DNA"/>
</dbReference>
<dbReference type="RefSeq" id="WP_265134071.1">
    <property type="nucleotide sequence ID" value="NZ_FXTX01000013.1"/>
</dbReference>
<dbReference type="SUPFAM" id="SSF56042">
    <property type="entry name" value="PurM C-terminal domain-like"/>
    <property type="match status" value="1"/>
</dbReference>
<dbReference type="InterPro" id="IPR036921">
    <property type="entry name" value="PurM-like_N_sf"/>
</dbReference>
<dbReference type="NCBIfam" id="TIGR02124">
    <property type="entry name" value="hypE"/>
    <property type="match status" value="1"/>
</dbReference>
<proteinExistence type="inferred from homology"/>
<accession>A0AA45WMU3</accession>